<dbReference type="PROSITE" id="PS50106">
    <property type="entry name" value="PDZ"/>
    <property type="match status" value="1"/>
</dbReference>
<dbReference type="Pfam" id="PF02163">
    <property type="entry name" value="Peptidase_M50"/>
    <property type="match status" value="1"/>
</dbReference>
<organism evidence="13 14">
    <name type="scientific">Dialister hominis</name>
    <dbReference type="NCBI Taxonomy" id="2582419"/>
    <lineage>
        <taxon>Bacteria</taxon>
        <taxon>Bacillati</taxon>
        <taxon>Bacillota</taxon>
        <taxon>Negativicutes</taxon>
        <taxon>Veillonellales</taxon>
        <taxon>Veillonellaceae</taxon>
        <taxon>Dialister</taxon>
    </lineage>
</organism>
<evidence type="ECO:0000256" key="8">
    <source>
        <dbReference type="ARBA" id="ARBA00022989"/>
    </source>
</evidence>
<comment type="cofactor">
    <cofactor evidence="1">
        <name>Zn(2+)</name>
        <dbReference type="ChEBI" id="CHEBI:29105"/>
    </cofactor>
</comment>
<evidence type="ECO:0000256" key="7">
    <source>
        <dbReference type="ARBA" id="ARBA00022833"/>
    </source>
</evidence>
<keyword evidence="6" id="KW-0378">Hydrolase</keyword>
<dbReference type="RefSeq" id="WP_108849671.1">
    <property type="nucleotide sequence ID" value="NZ_AP019697.1"/>
</dbReference>
<keyword evidence="4 13" id="KW-0645">Protease</keyword>
<evidence type="ECO:0000256" key="4">
    <source>
        <dbReference type="ARBA" id="ARBA00022670"/>
    </source>
</evidence>
<evidence type="ECO:0000256" key="5">
    <source>
        <dbReference type="ARBA" id="ARBA00022692"/>
    </source>
</evidence>
<name>A0A8E4BPN1_9FIRM</name>
<dbReference type="GO" id="GO:0004222">
    <property type="term" value="F:metalloendopeptidase activity"/>
    <property type="evidence" value="ECO:0007669"/>
    <property type="project" value="InterPro"/>
</dbReference>
<keyword evidence="5 11" id="KW-0812">Transmembrane</keyword>
<dbReference type="Pfam" id="PF17820">
    <property type="entry name" value="PDZ_6"/>
    <property type="match status" value="1"/>
</dbReference>
<dbReference type="GeneID" id="92716273"/>
<evidence type="ECO:0000313" key="14">
    <source>
        <dbReference type="Proteomes" id="UP000320585"/>
    </source>
</evidence>
<dbReference type="InterPro" id="IPR041489">
    <property type="entry name" value="PDZ_6"/>
</dbReference>
<sequence>MLIHYILAPIFALTVVILCHEFGHFILAKWTGMQVDEFSVGMGPRIAKIKWHDTVYSLRAIPIGGFNRIAGMNDDNQGNPKSFSSKSVWARSAVVLAGASFNVLLAFFIFAGVIFVSGYSTVSSSPVIGNVISGMPAEQAGLQAGDRIISVNGNPVEAWTDVSRSTSDLGEGEAARVIVSRAGKSEEYDIMLQRSDDGRLLLGIAPSIEKHTASLSDAVSMASKYCINVLKMTGQGIYAMIGGSTEGIAGPIGIAKMSGAAASAGFGALLLFTAVLSLNIGLLNLLPIPILDGGLFVQILAESVIGHKVSQKTGYYIQTLGLSIILMIFIFALANDVSNF</sequence>
<protein>
    <submittedName>
        <fullName evidence="13">Zinc metalloprotease</fullName>
    </submittedName>
</protein>
<feature type="domain" description="PDZ" evidence="12">
    <location>
        <begin position="118"/>
        <end position="157"/>
    </location>
</feature>
<feature type="transmembrane region" description="Helical" evidence="11">
    <location>
        <begin position="266"/>
        <end position="286"/>
    </location>
</feature>
<dbReference type="InterPro" id="IPR036034">
    <property type="entry name" value="PDZ_sf"/>
</dbReference>
<comment type="subcellular location">
    <subcellularLocation>
        <location evidence="2">Membrane</location>
        <topology evidence="2">Multi-pass membrane protein</topology>
    </subcellularLocation>
</comment>
<dbReference type="SMART" id="SM00228">
    <property type="entry name" value="PDZ"/>
    <property type="match status" value="1"/>
</dbReference>
<dbReference type="OrthoDB" id="9782003at2"/>
<evidence type="ECO:0000256" key="1">
    <source>
        <dbReference type="ARBA" id="ARBA00001947"/>
    </source>
</evidence>
<dbReference type="PANTHER" id="PTHR42837:SF2">
    <property type="entry name" value="MEMBRANE METALLOPROTEASE ARASP2, CHLOROPLASTIC-RELATED"/>
    <property type="match status" value="1"/>
</dbReference>
<evidence type="ECO:0000313" key="13">
    <source>
        <dbReference type="EMBL" id="BBK25123.1"/>
    </source>
</evidence>
<dbReference type="Gene3D" id="2.30.42.10">
    <property type="match status" value="1"/>
</dbReference>
<evidence type="ECO:0000256" key="6">
    <source>
        <dbReference type="ARBA" id="ARBA00022801"/>
    </source>
</evidence>
<keyword evidence="7" id="KW-0862">Zinc</keyword>
<dbReference type="PANTHER" id="PTHR42837">
    <property type="entry name" value="REGULATOR OF SIGMA-E PROTEASE RSEP"/>
    <property type="match status" value="1"/>
</dbReference>
<evidence type="ECO:0000256" key="11">
    <source>
        <dbReference type="SAM" id="Phobius"/>
    </source>
</evidence>
<dbReference type="KEGG" id="dho:Dia5BBH33_10580"/>
<evidence type="ECO:0000256" key="9">
    <source>
        <dbReference type="ARBA" id="ARBA00023049"/>
    </source>
</evidence>
<dbReference type="CDD" id="cd06163">
    <property type="entry name" value="S2P-M50_PDZ_RseP-like"/>
    <property type="match status" value="1"/>
</dbReference>
<accession>A0A8E4BPN1</accession>
<evidence type="ECO:0000256" key="3">
    <source>
        <dbReference type="ARBA" id="ARBA00007931"/>
    </source>
</evidence>
<gene>
    <name evidence="13" type="ORF">Dia5BBH33_10580</name>
</gene>
<dbReference type="InterPro" id="IPR001478">
    <property type="entry name" value="PDZ"/>
</dbReference>
<dbReference type="SUPFAM" id="SSF50156">
    <property type="entry name" value="PDZ domain-like"/>
    <property type="match status" value="1"/>
</dbReference>
<dbReference type="CDD" id="cd23081">
    <property type="entry name" value="cpPDZ_EcRseP-like"/>
    <property type="match status" value="1"/>
</dbReference>
<evidence type="ECO:0000256" key="10">
    <source>
        <dbReference type="ARBA" id="ARBA00023136"/>
    </source>
</evidence>
<keyword evidence="9 13" id="KW-0482">Metalloprotease</keyword>
<evidence type="ECO:0000259" key="12">
    <source>
        <dbReference type="PROSITE" id="PS50106"/>
    </source>
</evidence>
<feature type="transmembrane region" description="Helical" evidence="11">
    <location>
        <begin position="6"/>
        <end position="27"/>
    </location>
</feature>
<dbReference type="GO" id="GO:0006508">
    <property type="term" value="P:proteolysis"/>
    <property type="evidence" value="ECO:0007669"/>
    <property type="project" value="UniProtKB-KW"/>
</dbReference>
<feature type="transmembrane region" description="Helical" evidence="11">
    <location>
        <begin position="93"/>
        <end position="116"/>
    </location>
</feature>
<dbReference type="Proteomes" id="UP000320585">
    <property type="component" value="Chromosome"/>
</dbReference>
<proteinExistence type="inferred from homology"/>
<dbReference type="AlphaFoldDB" id="A0A8E4BPN1"/>
<keyword evidence="14" id="KW-1185">Reference proteome</keyword>
<keyword evidence="10 11" id="KW-0472">Membrane</keyword>
<dbReference type="EMBL" id="AP019697">
    <property type="protein sequence ID" value="BBK25123.1"/>
    <property type="molecule type" value="Genomic_DNA"/>
</dbReference>
<dbReference type="GO" id="GO:0016020">
    <property type="term" value="C:membrane"/>
    <property type="evidence" value="ECO:0007669"/>
    <property type="project" value="UniProtKB-SubCell"/>
</dbReference>
<dbReference type="InterPro" id="IPR004387">
    <property type="entry name" value="Pept_M50_Zn"/>
</dbReference>
<reference evidence="14" key="1">
    <citation type="submission" date="2019-05" db="EMBL/GenBank/DDBJ databases">
        <title>Complete genome sequencing of Dialister sp. strain 5BBH33.</title>
        <authorList>
            <person name="Sakamoto M."/>
            <person name="Murakami T."/>
            <person name="Mori H."/>
        </authorList>
    </citation>
    <scope>NUCLEOTIDE SEQUENCE [LARGE SCALE GENOMIC DNA]</scope>
    <source>
        <strain evidence="14">5BBH33</strain>
    </source>
</reference>
<keyword evidence="8 11" id="KW-1133">Transmembrane helix</keyword>
<evidence type="ECO:0000256" key="2">
    <source>
        <dbReference type="ARBA" id="ARBA00004141"/>
    </source>
</evidence>
<feature type="transmembrane region" description="Helical" evidence="11">
    <location>
        <begin position="315"/>
        <end position="334"/>
    </location>
</feature>
<dbReference type="InterPro" id="IPR008915">
    <property type="entry name" value="Peptidase_M50"/>
</dbReference>
<comment type="similarity">
    <text evidence="3">Belongs to the peptidase M50B family.</text>
</comment>